<evidence type="ECO:0000313" key="2">
    <source>
        <dbReference type="Proteomes" id="UP000831880"/>
    </source>
</evidence>
<evidence type="ECO:0000313" key="1">
    <source>
        <dbReference type="EMBL" id="UOQ93761.1"/>
    </source>
</evidence>
<dbReference type="Gene3D" id="1.10.287.1890">
    <property type="match status" value="1"/>
</dbReference>
<proteinExistence type="predicted"/>
<dbReference type="Gene3D" id="3.40.50.150">
    <property type="entry name" value="Vaccinia Virus protein VP39"/>
    <property type="match status" value="1"/>
</dbReference>
<dbReference type="PANTHER" id="PTHR38451:SF1">
    <property type="entry name" value="TRNA (ADENINE(22)-N(1))-METHYLTRANSFERASE"/>
    <property type="match status" value="1"/>
</dbReference>
<protein>
    <submittedName>
        <fullName evidence="1">tRNA (Adenine(22)-N(1))-methyltransferase TrmK</fullName>
    </submittedName>
</protein>
<reference evidence="1 2" key="1">
    <citation type="submission" date="2022-04" db="EMBL/GenBank/DDBJ databases">
        <title>Halobacillus sp. isolated from saltern.</title>
        <authorList>
            <person name="Won M."/>
            <person name="Lee C.-M."/>
            <person name="Woen H.-Y."/>
            <person name="Kwon S.-W."/>
        </authorList>
    </citation>
    <scope>NUCLEOTIDE SEQUENCE [LARGE SCALE GENOMIC DNA]</scope>
    <source>
        <strain evidence="1 2">SSTM10-2</strain>
    </source>
</reference>
<dbReference type="EMBL" id="CP095074">
    <property type="protein sequence ID" value="UOQ93761.1"/>
    <property type="molecule type" value="Genomic_DNA"/>
</dbReference>
<dbReference type="Proteomes" id="UP000831880">
    <property type="component" value="Chromosome"/>
</dbReference>
<accession>A0ABY4GZZ2</accession>
<dbReference type="InterPro" id="IPR029063">
    <property type="entry name" value="SAM-dependent_MTases_sf"/>
</dbReference>
<gene>
    <name evidence="1" type="ORF">MUO14_01850</name>
</gene>
<dbReference type="Pfam" id="PF04816">
    <property type="entry name" value="TrmK"/>
    <property type="match status" value="1"/>
</dbReference>
<dbReference type="SUPFAM" id="SSF53335">
    <property type="entry name" value="S-adenosyl-L-methionine-dependent methyltransferases"/>
    <property type="match status" value="1"/>
</dbReference>
<name>A0ABY4GZZ2_9BACI</name>
<dbReference type="PIRSF" id="PIRSF018637">
    <property type="entry name" value="TrmK"/>
    <property type="match status" value="1"/>
</dbReference>
<organism evidence="1 2">
    <name type="scientific">Halobacillus shinanisalinarum</name>
    <dbReference type="NCBI Taxonomy" id="2932258"/>
    <lineage>
        <taxon>Bacteria</taxon>
        <taxon>Bacillati</taxon>
        <taxon>Bacillota</taxon>
        <taxon>Bacilli</taxon>
        <taxon>Bacillales</taxon>
        <taxon>Bacillaceae</taxon>
        <taxon>Halobacillus</taxon>
    </lineage>
</organism>
<keyword evidence="2" id="KW-1185">Reference proteome</keyword>
<sequence>MNVTQLSLRLKKVAEYLPSQANFADIGSDHAYLPSYVCLHDRYAKAVAGEVNHGPYQSALQEVAAHQLDDRIDVRLGDGLHVLKDNEVEQVVIAGMGGPLVRNILESGKDKLSSVSKIIVQPNIDARSIRRWFYENHYQLVHEAILEENGHIYEILVAEKGDPHQAYHQGNFEKQLWLGPWLMKERSPVFMKKWQVERSKKERILHQISCSKQPDEEKIQSFQKELVWLEEVLEQ</sequence>
<dbReference type="RefSeq" id="WP_244753374.1">
    <property type="nucleotide sequence ID" value="NZ_CP095074.1"/>
</dbReference>
<dbReference type="InterPro" id="IPR006901">
    <property type="entry name" value="TrmK"/>
</dbReference>
<dbReference type="PANTHER" id="PTHR38451">
    <property type="entry name" value="TRNA (ADENINE(22)-N(1))-METHYLTRANSFERASE"/>
    <property type="match status" value="1"/>
</dbReference>